<evidence type="ECO:0000313" key="2">
    <source>
        <dbReference type="Proteomes" id="UP000293912"/>
    </source>
</evidence>
<reference evidence="1 2" key="1">
    <citation type="submission" date="2019-03" db="EMBL/GenBank/DDBJ databases">
        <authorList>
            <person name="Sebastian G."/>
            <person name="Baumann P."/>
            <person name="Ruckert C."/>
            <person name="Kalinowski J."/>
            <person name="Nebel B."/>
            <person name="Takors R."/>
            <person name="Blombach B."/>
        </authorList>
    </citation>
    <scope>NUCLEOTIDE SEQUENCE [LARGE SCALE GENOMIC DNA]</scope>
    <source>
        <strain evidence="1 2">DSM 1084</strain>
    </source>
</reference>
<dbReference type="AlphaFoldDB" id="A0A4P6WYI3"/>
<gene>
    <name evidence="1" type="ORF">HPF_15930</name>
</gene>
<dbReference type="InterPro" id="IPR032466">
    <property type="entry name" value="Metal_Hydrolase"/>
</dbReference>
<sequence>MHYDCHLEVSSLTHPDRVDQHLRRWKPSGVVFVQKGADPRSRNEWLSRLGPGQGACGVAVINGHDLVLGFDRLQAQGTCGALVRFTDSDSRARSHDEVQRLHDALPRTWHIELDMPWTLVGRLAPVFARLDRRFCLAPQLSRAETHEASSRTILWWFDMGNVYLKLTGSQSDDCFHPMNRLVCRHSPDRVVLGSGLPQADAGCWWSDEGFISPDQADDNAQRLYPFHRCIPLH</sequence>
<evidence type="ECO:0000313" key="1">
    <source>
        <dbReference type="EMBL" id="QBM29182.1"/>
    </source>
</evidence>
<dbReference type="EMBL" id="CP037867">
    <property type="protein sequence ID" value="QBM29182.1"/>
    <property type="molecule type" value="Genomic_DNA"/>
</dbReference>
<proteinExistence type="predicted"/>
<dbReference type="SUPFAM" id="SSF51556">
    <property type="entry name" value="Metallo-dependent hydrolases"/>
    <property type="match status" value="1"/>
</dbReference>
<accession>A0A4P6WYI3</accession>
<dbReference type="KEGG" id="hpse:HPF_15930"/>
<dbReference type="Proteomes" id="UP000293912">
    <property type="component" value="Chromosome"/>
</dbReference>
<protein>
    <submittedName>
        <fullName evidence="1">Uncharacterized protein</fullName>
    </submittedName>
</protein>
<organism evidence="1 2">
    <name type="scientific">Hydrogenophaga pseudoflava</name>
    <name type="common">Pseudomonas carboxydoflava</name>
    <dbReference type="NCBI Taxonomy" id="47421"/>
    <lineage>
        <taxon>Bacteria</taxon>
        <taxon>Pseudomonadati</taxon>
        <taxon>Pseudomonadota</taxon>
        <taxon>Betaproteobacteria</taxon>
        <taxon>Burkholderiales</taxon>
        <taxon>Comamonadaceae</taxon>
        <taxon>Hydrogenophaga</taxon>
    </lineage>
</organism>
<name>A0A4P6WYI3_HYDPS</name>
<keyword evidence="2" id="KW-1185">Reference proteome</keyword>
<dbReference type="Gene3D" id="3.20.20.140">
    <property type="entry name" value="Metal-dependent hydrolases"/>
    <property type="match status" value="1"/>
</dbReference>
<dbReference type="RefSeq" id="WP_133157165.1">
    <property type="nucleotide sequence ID" value="NZ_CP037867.1"/>
</dbReference>